<feature type="transmembrane region" description="Helical" evidence="1">
    <location>
        <begin position="39"/>
        <end position="59"/>
    </location>
</feature>
<keyword evidence="1" id="KW-0472">Membrane</keyword>
<reference evidence="2" key="1">
    <citation type="submission" date="2021-01" db="EMBL/GenBank/DDBJ databases">
        <authorList>
            <person name="Corre E."/>
            <person name="Pelletier E."/>
            <person name="Niang G."/>
            <person name="Scheremetjew M."/>
            <person name="Finn R."/>
            <person name="Kale V."/>
            <person name="Holt S."/>
            <person name="Cochrane G."/>
            <person name="Meng A."/>
            <person name="Brown T."/>
            <person name="Cohen L."/>
        </authorList>
    </citation>
    <scope>NUCLEOTIDE SEQUENCE</scope>
    <source>
        <strain evidence="2">DIVA3 518/3/11/1/6</strain>
    </source>
</reference>
<evidence type="ECO:0000256" key="1">
    <source>
        <dbReference type="SAM" id="Phobius"/>
    </source>
</evidence>
<keyword evidence="1" id="KW-1133">Transmembrane helix</keyword>
<accession>A0A7S4ID80</accession>
<name>A0A7S4ID80_9EUKA</name>
<evidence type="ECO:0000313" key="2">
    <source>
        <dbReference type="EMBL" id="CAE2225946.1"/>
    </source>
</evidence>
<dbReference type="AlphaFoldDB" id="A0A7S4ID80"/>
<proteinExistence type="predicted"/>
<gene>
    <name evidence="2" type="ORF">VSP0166_LOCUS11105</name>
</gene>
<dbReference type="EMBL" id="HBKP01015670">
    <property type="protein sequence ID" value="CAE2225946.1"/>
    <property type="molecule type" value="Transcribed_RNA"/>
</dbReference>
<protein>
    <submittedName>
        <fullName evidence="2">Uncharacterized protein</fullName>
    </submittedName>
</protein>
<organism evidence="2">
    <name type="scientific">Vannella robusta</name>
    <dbReference type="NCBI Taxonomy" id="1487602"/>
    <lineage>
        <taxon>Eukaryota</taxon>
        <taxon>Amoebozoa</taxon>
        <taxon>Discosea</taxon>
        <taxon>Flabellinia</taxon>
        <taxon>Vannellidae</taxon>
        <taxon>Vannella</taxon>
    </lineage>
</organism>
<keyword evidence="1" id="KW-0812">Transmembrane</keyword>
<feature type="transmembrane region" description="Helical" evidence="1">
    <location>
        <begin position="110"/>
        <end position="133"/>
    </location>
</feature>
<sequence length="134" mass="14830">MSVFAMGLSSMAAMSVYNALAPKFLSSLNKVSLCKSHAIRIAYGCTLSFLFAYPALYGINYEYRQKLHPERNPCFSNYYKEDKMYVRSYSSGDTPAPKESDGKPEIATQLFVGTSMFAMCGYIAGALLGGFMFL</sequence>